<comment type="caution">
    <text evidence="2">The sequence shown here is derived from an EMBL/GenBank/DDBJ whole genome shotgun (WGS) entry which is preliminary data.</text>
</comment>
<reference evidence="2 3" key="1">
    <citation type="submission" date="2022-01" db="EMBL/GenBank/DDBJ databases">
        <title>Flavihumibacter sp. nov., isolated from sediment of a river.</title>
        <authorList>
            <person name="Liu H."/>
        </authorList>
    </citation>
    <scope>NUCLEOTIDE SEQUENCE [LARGE SCALE GENOMIC DNA]</scope>
    <source>
        <strain evidence="2 3">RY-1</strain>
    </source>
</reference>
<proteinExistence type="predicted"/>
<dbReference type="EMBL" id="JAKEVY010000001">
    <property type="protein sequence ID" value="MCF1713708.1"/>
    <property type="molecule type" value="Genomic_DNA"/>
</dbReference>
<gene>
    <name evidence="2" type="ORF">L0U88_03570</name>
</gene>
<evidence type="ECO:0000313" key="2">
    <source>
        <dbReference type="EMBL" id="MCF1713708.1"/>
    </source>
</evidence>
<accession>A0ABS9BF59</accession>
<name>A0ABS9BF59_9BACT</name>
<dbReference type="InterPro" id="IPR001661">
    <property type="entry name" value="Glyco_hydro_37"/>
</dbReference>
<dbReference type="Proteomes" id="UP001200145">
    <property type="component" value="Unassembled WGS sequence"/>
</dbReference>
<dbReference type="RefSeq" id="WP_234864236.1">
    <property type="nucleotide sequence ID" value="NZ_JAKEVY010000001.1"/>
</dbReference>
<dbReference type="PANTHER" id="PTHR23403">
    <property type="entry name" value="TREHALASE"/>
    <property type="match status" value="1"/>
</dbReference>
<protein>
    <submittedName>
        <fullName evidence="2">Alpha,alpha-trehalase</fullName>
    </submittedName>
</protein>
<dbReference type="InterPro" id="IPR054491">
    <property type="entry name" value="MGH1-like_GH"/>
</dbReference>
<dbReference type="SUPFAM" id="SSF48208">
    <property type="entry name" value="Six-hairpin glycosidases"/>
    <property type="match status" value="1"/>
</dbReference>
<keyword evidence="3" id="KW-1185">Reference proteome</keyword>
<sequence>MSRFVSILVILFLIDYADAFAQQNSLHPYRQLQTQLASGWNTWNTKSVLSHVKLPEGLAVNIGFKNNVISGNRYLQESYISEKDPRPEQIVPGHHAYDGSYTECTVLWEGAESKVETAHDGNGMVILVTPVRTPQYKHHLVIEVGMLWNMKGVVQHAGKGIVAKVENQSWQIQSSAPTIEDHLPLSSPYLAFYHDKPIGVSVGKPRTLDQIRALVLKQRLAFESGLAKFGNLKETYLAQQSVLAWNMIYDKQRNAVIAPVSRVWNSFFGGHYVLFDWDTYLSGMMAGFDNKALAYANVVEVTKTVDQWGMVPNYVSAHRYGSPDRSQPPVGSMAVYELYQKYKDKWLLELTFDQLLKWNRWWPKNRDTDGFLCWGTNAIPPDDAAHSWQGAAYESGLDNSPMYDKVPFNKQNSQMALADVGLMGLFIADCKYLAAIARELNKTAEVRELEARAGKYQAALQKLWNNDFGLFLNKRTDTGEWSYRLSPTLFFPLIAGAATEEQARRMINEHLLNEQEFWGEWVLPSIARNDAAFKDQDYWRGRIWAPLNFLVYQGLKKYPFKEVAHSLAEKSNALLLKNWQESKGVFENYHASGIGRLPEEVQVRSDNFYHWGALLGYMYLLENEVTGF</sequence>
<dbReference type="InterPro" id="IPR012341">
    <property type="entry name" value="6hp_glycosidase-like_sf"/>
</dbReference>
<dbReference type="PANTHER" id="PTHR23403:SF1">
    <property type="entry name" value="TREHALASE"/>
    <property type="match status" value="1"/>
</dbReference>
<feature type="domain" description="Mannosylglycerate hydrolase MGH1-like glycoside hydrolase" evidence="1">
    <location>
        <begin position="306"/>
        <end position="590"/>
    </location>
</feature>
<evidence type="ECO:0000259" key="1">
    <source>
        <dbReference type="Pfam" id="PF22422"/>
    </source>
</evidence>
<dbReference type="Gene3D" id="1.50.10.10">
    <property type="match status" value="1"/>
</dbReference>
<organism evidence="2 3">
    <name type="scientific">Flavihumibacter fluminis</name>
    <dbReference type="NCBI Taxonomy" id="2909236"/>
    <lineage>
        <taxon>Bacteria</taxon>
        <taxon>Pseudomonadati</taxon>
        <taxon>Bacteroidota</taxon>
        <taxon>Chitinophagia</taxon>
        <taxon>Chitinophagales</taxon>
        <taxon>Chitinophagaceae</taxon>
        <taxon>Flavihumibacter</taxon>
    </lineage>
</organism>
<dbReference type="InterPro" id="IPR008928">
    <property type="entry name" value="6-hairpin_glycosidase_sf"/>
</dbReference>
<evidence type="ECO:0000313" key="3">
    <source>
        <dbReference type="Proteomes" id="UP001200145"/>
    </source>
</evidence>
<dbReference type="Pfam" id="PF22422">
    <property type="entry name" value="MGH1-like_GH"/>
    <property type="match status" value="1"/>
</dbReference>